<comment type="caution">
    <text evidence="5">The sequence shown here is derived from an EMBL/GenBank/DDBJ whole genome shotgun (WGS) entry which is preliminary data.</text>
</comment>
<dbReference type="PANTHER" id="PTHR30408:SF12">
    <property type="entry name" value="TYPE I RESTRICTION ENZYME MJAVIII SPECIFICITY SUBUNIT"/>
    <property type="match status" value="1"/>
</dbReference>
<dbReference type="Proteomes" id="UP001501791">
    <property type="component" value="Unassembled WGS sequence"/>
</dbReference>
<dbReference type="EMBL" id="BAAALY010000004">
    <property type="protein sequence ID" value="GAA1537684.1"/>
    <property type="molecule type" value="Genomic_DNA"/>
</dbReference>
<dbReference type="Pfam" id="PF01420">
    <property type="entry name" value="Methylase_S"/>
    <property type="match status" value="2"/>
</dbReference>
<evidence type="ECO:0000259" key="4">
    <source>
        <dbReference type="Pfam" id="PF01420"/>
    </source>
</evidence>
<dbReference type="RefSeq" id="WP_346035536.1">
    <property type="nucleotide sequence ID" value="NZ_BAAALY010000004.1"/>
</dbReference>
<dbReference type="InterPro" id="IPR044946">
    <property type="entry name" value="Restrct_endonuc_typeI_TRD_sf"/>
</dbReference>
<evidence type="ECO:0000256" key="2">
    <source>
        <dbReference type="ARBA" id="ARBA00022747"/>
    </source>
</evidence>
<evidence type="ECO:0000313" key="5">
    <source>
        <dbReference type="EMBL" id="GAA1537684.1"/>
    </source>
</evidence>
<dbReference type="SUPFAM" id="SSF116734">
    <property type="entry name" value="DNA methylase specificity domain"/>
    <property type="match status" value="2"/>
</dbReference>
<dbReference type="CDD" id="cd17260">
    <property type="entry name" value="RMtype1_S_EcoEI-TRD1-CR1_like"/>
    <property type="match status" value="1"/>
</dbReference>
<dbReference type="PANTHER" id="PTHR30408">
    <property type="entry name" value="TYPE-1 RESTRICTION ENZYME ECOKI SPECIFICITY PROTEIN"/>
    <property type="match status" value="1"/>
</dbReference>
<protein>
    <recommendedName>
        <fullName evidence="4">Type I restriction modification DNA specificity domain-containing protein</fullName>
    </recommendedName>
</protein>
<dbReference type="Gene3D" id="3.90.220.20">
    <property type="entry name" value="DNA methylase specificity domains"/>
    <property type="match status" value="2"/>
</dbReference>
<dbReference type="InterPro" id="IPR052021">
    <property type="entry name" value="Type-I_RS_S_subunit"/>
</dbReference>
<dbReference type="CDD" id="cd17249">
    <property type="entry name" value="RMtype1_S_EcoR124I-TRD2-CR2_like"/>
    <property type="match status" value="1"/>
</dbReference>
<feature type="domain" description="Type I restriction modification DNA specificity" evidence="4">
    <location>
        <begin position="2"/>
        <end position="172"/>
    </location>
</feature>
<comment type="similarity">
    <text evidence="1">Belongs to the type-I restriction system S methylase family.</text>
</comment>
<evidence type="ECO:0000256" key="3">
    <source>
        <dbReference type="ARBA" id="ARBA00023125"/>
    </source>
</evidence>
<reference evidence="6" key="1">
    <citation type="journal article" date="2019" name="Int. J. Syst. Evol. Microbiol.">
        <title>The Global Catalogue of Microorganisms (GCM) 10K type strain sequencing project: providing services to taxonomists for standard genome sequencing and annotation.</title>
        <authorList>
            <consortium name="The Broad Institute Genomics Platform"/>
            <consortium name="The Broad Institute Genome Sequencing Center for Infectious Disease"/>
            <person name="Wu L."/>
            <person name="Ma J."/>
        </authorList>
    </citation>
    <scope>NUCLEOTIDE SEQUENCE [LARGE SCALE GENOMIC DNA]</scope>
    <source>
        <strain evidence="6">JCM 13319</strain>
    </source>
</reference>
<evidence type="ECO:0000313" key="6">
    <source>
        <dbReference type="Proteomes" id="UP001501791"/>
    </source>
</evidence>
<accession>A0ABP4M8L4</accession>
<name>A0ABP4M8L4_9MICO</name>
<proteinExistence type="inferred from homology"/>
<keyword evidence="2" id="KW-0680">Restriction system</keyword>
<evidence type="ECO:0000256" key="1">
    <source>
        <dbReference type="ARBA" id="ARBA00010923"/>
    </source>
</evidence>
<keyword evidence="6" id="KW-1185">Reference proteome</keyword>
<feature type="domain" description="Type I restriction modification DNA specificity" evidence="4">
    <location>
        <begin position="192"/>
        <end position="337"/>
    </location>
</feature>
<keyword evidence="3" id="KW-0238">DNA-binding</keyword>
<organism evidence="5 6">
    <name type="scientific">Brevibacterium picturae</name>
    <dbReference type="NCBI Taxonomy" id="260553"/>
    <lineage>
        <taxon>Bacteria</taxon>
        <taxon>Bacillati</taxon>
        <taxon>Actinomycetota</taxon>
        <taxon>Actinomycetes</taxon>
        <taxon>Micrococcales</taxon>
        <taxon>Brevibacteriaceae</taxon>
        <taxon>Brevibacterium</taxon>
    </lineage>
</organism>
<dbReference type="InterPro" id="IPR000055">
    <property type="entry name" value="Restrct_endonuc_typeI_TRD"/>
</dbReference>
<gene>
    <name evidence="5" type="ORF">GCM10009691_11140</name>
</gene>
<sequence length="384" mass="42540">MKMVPLGEVAAINPRSPKLQHSEDVAFVGMAQLDEASAVAVPREYGPYSNFAHGYTPFEDGDILAAKITPCWENGKIGQAHLGVRYGMGSTEFHVVRPTDAIDVRYALHFIRQSKIRDTGTLRMTGSAGQRRVPTKYLTDLAIPLPPLDEQRRIAAILDKADAIRQKRRQAIAHLDTLTQSIFNEMFGEEERANFELREICTLRSGGTPSKQENGFWNGDIPWFSLKDLKHDRLTDSIDHVTERSIQQTTLRTIAKDTILVGVRGMILAHTVPISLLKVDGTINQDVKALEVTESFTPEFLHAAMKGNHSYLLSQVTTAAHGTKRLESNALLSARIPCATSAEQIDFTSKIAHWAAARDRIKQLASGGDQLFASVQSRAFRGEL</sequence>